<evidence type="ECO:0000313" key="2">
    <source>
        <dbReference type="EMBL" id="KAK4792904.1"/>
    </source>
</evidence>
<dbReference type="Proteomes" id="UP001346149">
    <property type="component" value="Unassembled WGS sequence"/>
</dbReference>
<accession>A0AAN7R5P9</accession>
<feature type="compositionally biased region" description="Low complexity" evidence="1">
    <location>
        <begin position="195"/>
        <end position="206"/>
    </location>
</feature>
<keyword evidence="3" id="KW-1185">Reference proteome</keyword>
<reference evidence="2 3" key="1">
    <citation type="journal article" date="2023" name="Hortic Res">
        <title>Pangenome of water caltrop reveals structural variations and asymmetric subgenome divergence after allopolyploidization.</title>
        <authorList>
            <person name="Zhang X."/>
            <person name="Chen Y."/>
            <person name="Wang L."/>
            <person name="Yuan Y."/>
            <person name="Fang M."/>
            <person name="Shi L."/>
            <person name="Lu R."/>
            <person name="Comes H.P."/>
            <person name="Ma Y."/>
            <person name="Chen Y."/>
            <person name="Huang G."/>
            <person name="Zhou Y."/>
            <person name="Zheng Z."/>
            <person name="Qiu Y."/>
        </authorList>
    </citation>
    <scope>NUCLEOTIDE SEQUENCE [LARGE SCALE GENOMIC DNA]</scope>
    <source>
        <strain evidence="2">F231</strain>
    </source>
</reference>
<dbReference type="EMBL" id="JAXQNO010000008">
    <property type="protein sequence ID" value="KAK4792904.1"/>
    <property type="molecule type" value="Genomic_DNA"/>
</dbReference>
<evidence type="ECO:0000256" key="1">
    <source>
        <dbReference type="SAM" id="MobiDB-lite"/>
    </source>
</evidence>
<protein>
    <submittedName>
        <fullName evidence="2">Uncharacterized protein</fullName>
    </submittedName>
</protein>
<organism evidence="2 3">
    <name type="scientific">Trapa natans</name>
    <name type="common">Water chestnut</name>
    <dbReference type="NCBI Taxonomy" id="22666"/>
    <lineage>
        <taxon>Eukaryota</taxon>
        <taxon>Viridiplantae</taxon>
        <taxon>Streptophyta</taxon>
        <taxon>Embryophyta</taxon>
        <taxon>Tracheophyta</taxon>
        <taxon>Spermatophyta</taxon>
        <taxon>Magnoliopsida</taxon>
        <taxon>eudicotyledons</taxon>
        <taxon>Gunneridae</taxon>
        <taxon>Pentapetalae</taxon>
        <taxon>rosids</taxon>
        <taxon>malvids</taxon>
        <taxon>Myrtales</taxon>
        <taxon>Lythraceae</taxon>
        <taxon>Trapa</taxon>
    </lineage>
</organism>
<dbReference type="PANTHER" id="PTHR35770">
    <property type="entry name" value="U2 SMALL NUCLEAR RIBONUCLEOPROTEIN AUXILIARY FACTOR-LIKE PROTEIN"/>
    <property type="match status" value="1"/>
</dbReference>
<dbReference type="AlphaFoldDB" id="A0AAN7R5P9"/>
<comment type="caution">
    <text evidence="2">The sequence shown here is derived from an EMBL/GenBank/DDBJ whole genome shotgun (WGS) entry which is preliminary data.</text>
</comment>
<feature type="region of interest" description="Disordered" evidence="1">
    <location>
        <begin position="195"/>
        <end position="243"/>
    </location>
</feature>
<sequence length="243" mass="26947">MVLEDFEPIFGEPKVDWADMGSLLLRRFVYYVHSPDPSHIGVHISDFHANTWEAIRSVHQLEDMRDDVGMGGSWSEFIDYFLSSLKSEDVRLVLEGQSGSGAAYAKLAAQKFKGMPLIFIPLVKLEGPDAAETIGNLSFQLLTALKATQLSLRQVKNQSLQLAEHAPNEKDGNASIQNEQERCLKKQKLPYVNAASASSISKPSMSKTRDSPSRKTATHVIPAHRRARVRGAVLQLSKDDTSE</sequence>
<name>A0AAN7R5P9_TRANT</name>
<gene>
    <name evidence="2" type="ORF">SAY86_023339</name>
</gene>
<dbReference type="PANTHER" id="PTHR35770:SF1">
    <property type="entry name" value="U2 SMALL NUCLEAR RIBONUCLEOPROTEIN AUXILIARY FACTOR-LIKE PROTEIN"/>
    <property type="match status" value="1"/>
</dbReference>
<evidence type="ECO:0000313" key="3">
    <source>
        <dbReference type="Proteomes" id="UP001346149"/>
    </source>
</evidence>
<proteinExistence type="predicted"/>